<feature type="region of interest" description="Disordered" evidence="6">
    <location>
        <begin position="221"/>
        <end position="249"/>
    </location>
</feature>
<keyword evidence="4 5" id="KW-0234">DNA repair</keyword>
<dbReference type="PANTHER" id="PTHR10429">
    <property type="entry name" value="DNA-3-METHYLADENINE GLYCOSYLASE"/>
    <property type="match status" value="1"/>
</dbReference>
<evidence type="ECO:0000256" key="3">
    <source>
        <dbReference type="ARBA" id="ARBA00022801"/>
    </source>
</evidence>
<dbReference type="CDD" id="cd00540">
    <property type="entry name" value="AAG"/>
    <property type="match status" value="1"/>
</dbReference>
<dbReference type="NCBIfam" id="NF002003">
    <property type="entry name" value="PRK00802.1-3"/>
    <property type="match status" value="1"/>
</dbReference>
<dbReference type="HAMAP" id="MF_00527">
    <property type="entry name" value="3MGH"/>
    <property type="match status" value="1"/>
</dbReference>
<evidence type="ECO:0000313" key="8">
    <source>
        <dbReference type="Proteomes" id="UP001054854"/>
    </source>
</evidence>
<evidence type="ECO:0000256" key="4">
    <source>
        <dbReference type="ARBA" id="ARBA00023204"/>
    </source>
</evidence>
<dbReference type="Gene3D" id="3.10.300.10">
    <property type="entry name" value="Methylpurine-DNA glycosylase (MPG)"/>
    <property type="match status" value="1"/>
</dbReference>
<evidence type="ECO:0000313" key="7">
    <source>
        <dbReference type="EMBL" id="GHJ29330.1"/>
    </source>
</evidence>
<dbReference type="Pfam" id="PF02245">
    <property type="entry name" value="Pur_DNA_glyco"/>
    <property type="match status" value="1"/>
</dbReference>
<evidence type="ECO:0000256" key="6">
    <source>
        <dbReference type="SAM" id="MobiDB-lite"/>
    </source>
</evidence>
<protein>
    <recommendedName>
        <fullName evidence="5">Putative 3-methyladenine DNA glycosylase</fullName>
        <ecNumber evidence="5">3.2.2.-</ecNumber>
    </recommendedName>
</protein>
<dbReference type="NCBIfam" id="TIGR00567">
    <property type="entry name" value="3mg"/>
    <property type="match status" value="1"/>
</dbReference>
<dbReference type="EMBL" id="BNEK01000003">
    <property type="protein sequence ID" value="GHJ29330.1"/>
    <property type="molecule type" value="Genomic_DNA"/>
</dbReference>
<dbReference type="Proteomes" id="UP001054854">
    <property type="component" value="Unassembled WGS sequence"/>
</dbReference>
<keyword evidence="2 5" id="KW-0227">DNA damage</keyword>
<dbReference type="InterPro" id="IPR003180">
    <property type="entry name" value="MPG"/>
</dbReference>
<comment type="caution">
    <text evidence="7">The sequence shown here is derived from an EMBL/GenBank/DDBJ whole genome shotgun (WGS) entry which is preliminary data.</text>
</comment>
<gene>
    <name evidence="7" type="ORF">TPA0910_37630</name>
</gene>
<organism evidence="7 8">
    <name type="scientific">Streptomyces hygroscopicus</name>
    <dbReference type="NCBI Taxonomy" id="1912"/>
    <lineage>
        <taxon>Bacteria</taxon>
        <taxon>Bacillati</taxon>
        <taxon>Actinomycetota</taxon>
        <taxon>Actinomycetes</taxon>
        <taxon>Kitasatosporales</taxon>
        <taxon>Streptomycetaceae</taxon>
        <taxon>Streptomyces</taxon>
        <taxon>Streptomyces violaceusniger group</taxon>
    </lineage>
</organism>
<comment type="similarity">
    <text evidence="1 5">Belongs to the DNA glycosylase MPG family.</text>
</comment>
<dbReference type="SUPFAM" id="SSF50486">
    <property type="entry name" value="FMT C-terminal domain-like"/>
    <property type="match status" value="1"/>
</dbReference>
<name>A0ABQ3U133_STRHY</name>
<keyword evidence="8" id="KW-1185">Reference proteome</keyword>
<evidence type="ECO:0000256" key="2">
    <source>
        <dbReference type="ARBA" id="ARBA00022763"/>
    </source>
</evidence>
<sequence length="249" mass="26990">MGGSAVIPWQRTGAASNHRFISVPLRSGRVTAGPDRKPLDRSFFDRPVLEVAPDLLGRVLVRRTPDGPIALRLTEVEAYAGPADPGSHAYRGRTERNAVMFGPPGHAYVYFTYGMWHCLNLVCGPEGHPSGVLLRAGEVLHGHERAHERRPKARNDHELAKGPARLATALGVDRRLDGSDVCAGPDAPLGILTGHPASPDQVLSGPRTGVGGEGATHPWRFWIDGEPSVSPYRAHTPRRRNSTRRQIGT</sequence>
<evidence type="ECO:0000256" key="1">
    <source>
        <dbReference type="ARBA" id="ARBA00009232"/>
    </source>
</evidence>
<dbReference type="InterPro" id="IPR036995">
    <property type="entry name" value="MPG_sf"/>
</dbReference>
<keyword evidence="3 5" id="KW-0378">Hydrolase</keyword>
<dbReference type="EC" id="3.2.2.-" evidence="5"/>
<reference evidence="7" key="1">
    <citation type="submission" date="2024-05" db="EMBL/GenBank/DDBJ databases">
        <title>Whole genome shotgun sequence of Streptomyces hygroscopicus NBRC 113678.</title>
        <authorList>
            <person name="Komaki H."/>
            <person name="Tamura T."/>
        </authorList>
    </citation>
    <scope>NUCLEOTIDE SEQUENCE</scope>
    <source>
        <strain evidence="7">N11-34</strain>
    </source>
</reference>
<dbReference type="PANTHER" id="PTHR10429:SF0">
    <property type="entry name" value="DNA-3-METHYLADENINE GLYCOSYLASE"/>
    <property type="match status" value="1"/>
</dbReference>
<accession>A0ABQ3U133</accession>
<dbReference type="InterPro" id="IPR011034">
    <property type="entry name" value="Formyl_transferase-like_C_sf"/>
</dbReference>
<proteinExistence type="inferred from homology"/>
<evidence type="ECO:0000256" key="5">
    <source>
        <dbReference type="HAMAP-Rule" id="MF_00527"/>
    </source>
</evidence>